<sequence length="90" mass="10095">MEWEITSLTQEIYCAFKNILHANSSAYIIFLSLTAVAFTENEYIYDDVIQLPVDVDGNYHISFSVENMNLTSAVDAAGIKYKPHYAGTGH</sequence>
<dbReference type="Proteomes" id="UP000286934">
    <property type="component" value="Unassembled WGS sequence"/>
</dbReference>
<proteinExistence type="predicted"/>
<gene>
    <name evidence="1" type="ORF">CWE13_07235</name>
</gene>
<accession>A0A432WVE0</accession>
<reference evidence="2" key="1">
    <citation type="journal article" date="2018" name="Front. Microbiol.">
        <title>Genome-Based Analysis Reveals the Taxonomy and Diversity of the Family Idiomarinaceae.</title>
        <authorList>
            <person name="Liu Y."/>
            <person name="Lai Q."/>
            <person name="Shao Z."/>
        </authorList>
    </citation>
    <scope>NUCLEOTIDE SEQUENCE [LARGE SCALE GENOMIC DNA]</scope>
    <source>
        <strain evidence="2">AIS</strain>
    </source>
</reference>
<evidence type="ECO:0000313" key="2">
    <source>
        <dbReference type="Proteomes" id="UP000286934"/>
    </source>
</evidence>
<keyword evidence="2" id="KW-1185">Reference proteome</keyword>
<dbReference type="EMBL" id="PIPP01000002">
    <property type="protein sequence ID" value="RUO37732.1"/>
    <property type="molecule type" value="Genomic_DNA"/>
</dbReference>
<evidence type="ECO:0000313" key="1">
    <source>
        <dbReference type="EMBL" id="RUO37732.1"/>
    </source>
</evidence>
<name>A0A432WVE0_9GAMM</name>
<comment type="caution">
    <text evidence="1">The sequence shown here is derived from an EMBL/GenBank/DDBJ whole genome shotgun (WGS) entry which is preliminary data.</text>
</comment>
<protein>
    <submittedName>
        <fullName evidence="1">Uncharacterized protein</fullName>
    </submittedName>
</protein>
<dbReference type="AlphaFoldDB" id="A0A432WVE0"/>
<organism evidence="1 2">
    <name type="scientific">Aliidiomarina shirensis</name>
    <dbReference type="NCBI Taxonomy" id="1048642"/>
    <lineage>
        <taxon>Bacteria</taxon>
        <taxon>Pseudomonadati</taxon>
        <taxon>Pseudomonadota</taxon>
        <taxon>Gammaproteobacteria</taxon>
        <taxon>Alteromonadales</taxon>
        <taxon>Idiomarinaceae</taxon>
        <taxon>Aliidiomarina</taxon>
    </lineage>
</organism>